<name>A0A511BTC4_9PROT</name>
<evidence type="ECO:0000313" key="8">
    <source>
        <dbReference type="Proteomes" id="UP000321405"/>
    </source>
</evidence>
<evidence type="ECO:0000256" key="2">
    <source>
        <dbReference type="ARBA" id="ARBA00022475"/>
    </source>
</evidence>
<feature type="transmembrane region" description="Helical" evidence="6">
    <location>
        <begin position="376"/>
        <end position="395"/>
    </location>
</feature>
<protein>
    <submittedName>
        <fullName evidence="7">L-fucose:H+ symporter permease</fullName>
    </submittedName>
</protein>
<dbReference type="GO" id="GO:0005886">
    <property type="term" value="C:plasma membrane"/>
    <property type="evidence" value="ECO:0007669"/>
    <property type="project" value="UniProtKB-SubCell"/>
</dbReference>
<accession>A0A511BTC4</accession>
<evidence type="ECO:0000256" key="3">
    <source>
        <dbReference type="ARBA" id="ARBA00022692"/>
    </source>
</evidence>
<feature type="transmembrane region" description="Helical" evidence="6">
    <location>
        <begin position="288"/>
        <end position="307"/>
    </location>
</feature>
<dbReference type="Proteomes" id="UP000321405">
    <property type="component" value="Unassembled WGS sequence"/>
</dbReference>
<dbReference type="InterPro" id="IPR011701">
    <property type="entry name" value="MFS"/>
</dbReference>
<dbReference type="AlphaFoldDB" id="A0A511BTC4"/>
<feature type="transmembrane region" description="Helical" evidence="6">
    <location>
        <begin position="254"/>
        <end position="276"/>
    </location>
</feature>
<feature type="transmembrane region" description="Helical" evidence="6">
    <location>
        <begin position="319"/>
        <end position="336"/>
    </location>
</feature>
<dbReference type="PANTHER" id="PTHR43702">
    <property type="entry name" value="L-FUCOSE-PROTON SYMPORTER"/>
    <property type="match status" value="1"/>
</dbReference>
<dbReference type="SUPFAM" id="SSF103473">
    <property type="entry name" value="MFS general substrate transporter"/>
    <property type="match status" value="1"/>
</dbReference>
<feature type="transmembrane region" description="Helical" evidence="6">
    <location>
        <begin position="401"/>
        <end position="424"/>
    </location>
</feature>
<dbReference type="InterPro" id="IPR005275">
    <property type="entry name" value="Lfuc_symporter_FucP"/>
</dbReference>
<evidence type="ECO:0000313" key="7">
    <source>
        <dbReference type="EMBL" id="GEL01218.1"/>
    </source>
</evidence>
<reference evidence="7 8" key="1">
    <citation type="submission" date="2019-07" db="EMBL/GenBank/DDBJ databases">
        <title>Whole genome shotgun sequence of Swaminathania salitolerans NBRC 104436.</title>
        <authorList>
            <person name="Hosoyama A."/>
            <person name="Uohara A."/>
            <person name="Ohji S."/>
            <person name="Ichikawa N."/>
        </authorList>
    </citation>
    <scope>NUCLEOTIDE SEQUENCE [LARGE SCALE GENOMIC DNA]</scope>
    <source>
        <strain evidence="7 8">NBRC 104436</strain>
    </source>
</reference>
<dbReference type="EMBL" id="BJVC01000001">
    <property type="protein sequence ID" value="GEL01218.1"/>
    <property type="molecule type" value="Genomic_DNA"/>
</dbReference>
<keyword evidence="2" id="KW-1003">Cell membrane</keyword>
<dbReference type="GO" id="GO:0015535">
    <property type="term" value="F:fucose:proton symporter activity"/>
    <property type="evidence" value="ECO:0007669"/>
    <property type="project" value="InterPro"/>
</dbReference>
<keyword evidence="4 6" id="KW-1133">Transmembrane helix</keyword>
<organism evidence="7 8">
    <name type="scientific">Swaminathania salitolerans</name>
    <dbReference type="NCBI Taxonomy" id="182838"/>
    <lineage>
        <taxon>Bacteria</taxon>
        <taxon>Pseudomonadati</taxon>
        <taxon>Pseudomonadota</taxon>
        <taxon>Alphaproteobacteria</taxon>
        <taxon>Acetobacterales</taxon>
        <taxon>Acetobacteraceae</taxon>
        <taxon>Swaminathania</taxon>
    </lineage>
</organism>
<keyword evidence="8" id="KW-1185">Reference proteome</keyword>
<feature type="transmembrane region" description="Helical" evidence="6">
    <location>
        <begin position="155"/>
        <end position="177"/>
    </location>
</feature>
<evidence type="ECO:0000256" key="6">
    <source>
        <dbReference type="SAM" id="Phobius"/>
    </source>
</evidence>
<gene>
    <name evidence="7" type="primary">fucP</name>
    <name evidence="7" type="ORF">SSA02_03810</name>
</gene>
<dbReference type="PANTHER" id="PTHR43702:SF11">
    <property type="entry name" value="L-FUCOSE-PROTON SYMPORTER"/>
    <property type="match status" value="1"/>
</dbReference>
<dbReference type="InterPro" id="IPR036259">
    <property type="entry name" value="MFS_trans_sf"/>
</dbReference>
<feature type="transmembrane region" description="Helical" evidence="6">
    <location>
        <begin position="92"/>
        <end position="111"/>
    </location>
</feature>
<evidence type="ECO:0000256" key="5">
    <source>
        <dbReference type="ARBA" id="ARBA00023136"/>
    </source>
</evidence>
<evidence type="ECO:0000256" key="1">
    <source>
        <dbReference type="ARBA" id="ARBA00004429"/>
    </source>
</evidence>
<dbReference type="CDD" id="cd17394">
    <property type="entry name" value="MFS_FucP_like"/>
    <property type="match status" value="1"/>
</dbReference>
<sequence>MTQGISEREKHVMTSGLRTGGRAYRVAIAFVVLLFFLWGMANNLNDILITQFKKAFALSDFGTSFVQQVFYFGYFLFSLPAALLMQGRGYRIAIMTGLGCYGVGALLFYPAAEFGRYEFFLVALFIIAGGLAFLETAANPLMTEIGDPAGAARRLNWAQVANPIGTLCGILVGKYFILSGKTLDPTDPDLTEAAKTLFYREEILSVRGPYIALGLIVLGLAVLAAFIRFPQGASHSDVGTSPVRIARLFRNPRLRFAVIAQFFYVGAQIGVWSYTIRYAEVNAHMTEAAGADALLASLVLFAFGRFCGTSLMARVRPNTMLQVFATFSFLLVFGASVFTGALGLYCLVVASFFLSIQFPTIFALGVEGLGSERRVGASLIIMAIIGGAFLTGVMGHASDLVGIRVAMLVPCLCFAVVLSFSLYIRHLDARRSGSGRLETGSFS</sequence>
<proteinExistence type="predicted"/>
<comment type="subcellular location">
    <subcellularLocation>
        <location evidence="1">Cell inner membrane</location>
        <topology evidence="1">Multi-pass membrane protein</topology>
    </subcellularLocation>
</comment>
<evidence type="ECO:0000256" key="4">
    <source>
        <dbReference type="ARBA" id="ARBA00022989"/>
    </source>
</evidence>
<feature type="transmembrane region" description="Helical" evidence="6">
    <location>
        <begin position="61"/>
        <end position="85"/>
    </location>
</feature>
<dbReference type="NCBIfam" id="TIGR00885">
    <property type="entry name" value="fucP"/>
    <property type="match status" value="1"/>
</dbReference>
<dbReference type="Gene3D" id="1.20.1250.20">
    <property type="entry name" value="MFS general substrate transporter like domains"/>
    <property type="match status" value="2"/>
</dbReference>
<dbReference type="RefSeq" id="WP_222591047.1">
    <property type="nucleotide sequence ID" value="NZ_BJVC01000001.1"/>
</dbReference>
<feature type="transmembrane region" description="Helical" evidence="6">
    <location>
        <begin position="342"/>
        <end position="364"/>
    </location>
</feature>
<comment type="caution">
    <text evidence="7">The sequence shown here is derived from an EMBL/GenBank/DDBJ whole genome shotgun (WGS) entry which is preliminary data.</text>
</comment>
<feature type="transmembrane region" description="Helical" evidence="6">
    <location>
        <begin position="23"/>
        <end position="41"/>
    </location>
</feature>
<feature type="transmembrane region" description="Helical" evidence="6">
    <location>
        <begin position="208"/>
        <end position="227"/>
    </location>
</feature>
<dbReference type="Pfam" id="PF07690">
    <property type="entry name" value="MFS_1"/>
    <property type="match status" value="1"/>
</dbReference>
<dbReference type="InterPro" id="IPR050375">
    <property type="entry name" value="MFS_TsgA-like"/>
</dbReference>
<keyword evidence="3 6" id="KW-0812">Transmembrane</keyword>
<feature type="transmembrane region" description="Helical" evidence="6">
    <location>
        <begin position="117"/>
        <end position="134"/>
    </location>
</feature>
<keyword evidence="5 6" id="KW-0472">Membrane</keyword>